<dbReference type="EMBL" id="BRXZ01003921">
    <property type="protein sequence ID" value="GMH64722.1"/>
    <property type="molecule type" value="Genomic_DNA"/>
</dbReference>
<dbReference type="OrthoDB" id="27537at2759"/>
<accession>A0A9W7A2L2</accession>
<evidence type="ECO:0000313" key="1">
    <source>
        <dbReference type="EMBL" id="GMH64722.1"/>
    </source>
</evidence>
<feature type="non-terminal residue" evidence="1">
    <location>
        <position position="1"/>
    </location>
</feature>
<organism evidence="1 2">
    <name type="scientific">Triparma retinervis</name>
    <dbReference type="NCBI Taxonomy" id="2557542"/>
    <lineage>
        <taxon>Eukaryota</taxon>
        <taxon>Sar</taxon>
        <taxon>Stramenopiles</taxon>
        <taxon>Ochrophyta</taxon>
        <taxon>Bolidophyceae</taxon>
        <taxon>Parmales</taxon>
        <taxon>Triparmaceae</taxon>
        <taxon>Triparma</taxon>
    </lineage>
</organism>
<proteinExistence type="predicted"/>
<protein>
    <submittedName>
        <fullName evidence="1">Uncharacterized protein</fullName>
    </submittedName>
</protein>
<reference evidence="1" key="1">
    <citation type="submission" date="2022-07" db="EMBL/GenBank/DDBJ databases">
        <title>Genome analysis of Parmales, a sister group of diatoms, reveals the evolutionary specialization of diatoms from phago-mixotrophs to photoautotrophs.</title>
        <authorList>
            <person name="Ban H."/>
            <person name="Sato S."/>
            <person name="Yoshikawa S."/>
            <person name="Kazumasa Y."/>
            <person name="Nakamura Y."/>
            <person name="Ichinomiya M."/>
            <person name="Saitoh K."/>
            <person name="Sato N."/>
            <person name="Blanc-Mathieu R."/>
            <person name="Endo H."/>
            <person name="Kuwata A."/>
            <person name="Ogata H."/>
        </authorList>
    </citation>
    <scope>NUCLEOTIDE SEQUENCE</scope>
</reference>
<dbReference type="AlphaFoldDB" id="A0A9W7A2L2"/>
<keyword evidence="2" id="KW-1185">Reference proteome</keyword>
<gene>
    <name evidence="1" type="ORF">TrRE_jg11829</name>
</gene>
<comment type="caution">
    <text evidence="1">The sequence shown here is derived from an EMBL/GenBank/DDBJ whole genome shotgun (WGS) entry which is preliminary data.</text>
</comment>
<evidence type="ECO:0000313" key="2">
    <source>
        <dbReference type="Proteomes" id="UP001165082"/>
    </source>
</evidence>
<sequence length="179" mass="18217">MDIDFAALASAAAFLPPANNVANNGANIDQEDVCVYTVTQTSISTTIINTTSSIPPKPSHVIKCSTITSFNPTHIPSQVLVAFTPSYPPNSPSTLSLLSLSNNAVVKTFSSVNGTIIDSAFSPVSDNFLTLEASSAGAPPSLGVKLWDLSASGSLSHGSIVCPSSPSGGVAFDATGAIF</sequence>
<dbReference type="Proteomes" id="UP001165082">
    <property type="component" value="Unassembled WGS sequence"/>
</dbReference>
<name>A0A9W7A2L2_9STRA</name>